<gene>
    <name evidence="2" type="ORF">N24_1174</name>
</gene>
<dbReference type="KEGG" id="csur:N24_1174"/>
<keyword evidence="1" id="KW-0812">Transmembrane</keyword>
<organism evidence="2 3">
    <name type="scientific">Corynebacterium suranareeae</name>
    <dbReference type="NCBI Taxonomy" id="2506452"/>
    <lineage>
        <taxon>Bacteria</taxon>
        <taxon>Bacillati</taxon>
        <taxon>Actinomycetota</taxon>
        <taxon>Actinomycetes</taxon>
        <taxon>Mycobacteriales</taxon>
        <taxon>Corynebacteriaceae</taxon>
        <taxon>Corynebacterium</taxon>
    </lineage>
</organism>
<sequence length="113" mass="11864">MGIAAWLSGPHNNALFSIICFQQGVPINGLSLAIFGVHLILVGVLLCLSPKLPTIAGILVGITGIGYLVDAVAVFLGSPNPGVSEFTFVGAVVLFIWLIYSGLTIRKKEKAML</sequence>
<evidence type="ECO:0000313" key="3">
    <source>
        <dbReference type="Proteomes" id="UP000218244"/>
    </source>
</evidence>
<keyword evidence="3" id="KW-1185">Reference proteome</keyword>
<evidence type="ECO:0000313" key="2">
    <source>
        <dbReference type="EMBL" id="BAU95436.1"/>
    </source>
</evidence>
<proteinExistence type="predicted"/>
<dbReference type="Proteomes" id="UP000218244">
    <property type="component" value="Chromosome"/>
</dbReference>
<feature type="transmembrane region" description="Helical" evidence="1">
    <location>
        <begin position="88"/>
        <end position="105"/>
    </location>
</feature>
<evidence type="ECO:0008006" key="4">
    <source>
        <dbReference type="Google" id="ProtNLM"/>
    </source>
</evidence>
<accession>A0A160PPL3</accession>
<feature type="transmembrane region" description="Helical" evidence="1">
    <location>
        <begin position="55"/>
        <end position="76"/>
    </location>
</feature>
<dbReference type="InterPro" id="IPR025495">
    <property type="entry name" value="DUF4386"/>
</dbReference>
<keyword evidence="1" id="KW-1133">Transmembrane helix</keyword>
<protein>
    <recommendedName>
        <fullName evidence="4">DUF4386 domain-containing protein</fullName>
    </recommendedName>
</protein>
<dbReference type="Pfam" id="PF14329">
    <property type="entry name" value="DUF4386"/>
    <property type="match status" value="1"/>
</dbReference>
<dbReference type="EMBL" id="AP017369">
    <property type="protein sequence ID" value="BAU95436.1"/>
    <property type="molecule type" value="Genomic_DNA"/>
</dbReference>
<dbReference type="RefSeq" id="WP_231910915.1">
    <property type="nucleotide sequence ID" value="NZ_AP017369.1"/>
</dbReference>
<reference evidence="2 3" key="1">
    <citation type="submission" date="2016-02" db="EMBL/GenBank/DDBJ databases">
        <title>Corynebacterium glutamicum N24 whole genome sequencing project.</title>
        <authorList>
            <person name="Matsutani M."/>
            <person name="Nangtapong N."/>
            <person name="Yakushi T."/>
            <person name="Matsushita K."/>
        </authorList>
    </citation>
    <scope>NUCLEOTIDE SEQUENCE [LARGE SCALE GENOMIC DNA]</scope>
    <source>
        <strain evidence="2 3">N24</strain>
    </source>
</reference>
<feature type="transmembrane region" description="Helical" evidence="1">
    <location>
        <begin position="30"/>
        <end position="48"/>
    </location>
</feature>
<name>A0A160PPL3_9CORY</name>
<dbReference type="AlphaFoldDB" id="A0A160PPL3"/>
<evidence type="ECO:0000256" key="1">
    <source>
        <dbReference type="SAM" id="Phobius"/>
    </source>
</evidence>
<keyword evidence="1" id="KW-0472">Membrane</keyword>